<feature type="non-terminal residue" evidence="2">
    <location>
        <position position="1"/>
    </location>
</feature>
<dbReference type="InterPro" id="IPR002559">
    <property type="entry name" value="Transposase_11"/>
</dbReference>
<feature type="domain" description="Transposase IS4-like" evidence="1">
    <location>
        <begin position="40"/>
        <end position="257"/>
    </location>
</feature>
<evidence type="ECO:0000313" key="2">
    <source>
        <dbReference type="EMBL" id="KKK72746.1"/>
    </source>
</evidence>
<dbReference type="GO" id="GO:0006313">
    <property type="term" value="P:DNA transposition"/>
    <property type="evidence" value="ECO:0007669"/>
    <property type="project" value="InterPro"/>
</dbReference>
<reference evidence="2" key="1">
    <citation type="journal article" date="2015" name="Nature">
        <title>Complex archaea that bridge the gap between prokaryotes and eukaryotes.</title>
        <authorList>
            <person name="Spang A."/>
            <person name="Saw J.H."/>
            <person name="Jorgensen S.L."/>
            <person name="Zaremba-Niedzwiedzka K."/>
            <person name="Martijn J."/>
            <person name="Lind A.E."/>
            <person name="van Eijk R."/>
            <person name="Schleper C."/>
            <person name="Guy L."/>
            <person name="Ettema T.J."/>
        </authorList>
    </citation>
    <scope>NUCLEOTIDE SEQUENCE</scope>
</reference>
<dbReference type="SUPFAM" id="SSF53098">
    <property type="entry name" value="Ribonuclease H-like"/>
    <property type="match status" value="1"/>
</dbReference>
<dbReference type="InterPro" id="IPR012337">
    <property type="entry name" value="RNaseH-like_sf"/>
</dbReference>
<accession>A0A0F9AKL9</accession>
<organism evidence="2">
    <name type="scientific">marine sediment metagenome</name>
    <dbReference type="NCBI Taxonomy" id="412755"/>
    <lineage>
        <taxon>unclassified sequences</taxon>
        <taxon>metagenomes</taxon>
        <taxon>ecological metagenomes</taxon>
    </lineage>
</organism>
<gene>
    <name evidence="2" type="ORF">LCGC14_2900790</name>
</gene>
<dbReference type="AlphaFoldDB" id="A0A0F9AKL9"/>
<name>A0A0F9AKL9_9ZZZZ</name>
<comment type="caution">
    <text evidence="2">The sequence shown here is derived from an EMBL/GenBank/DDBJ whole genome shotgun (WGS) entry which is preliminary data.</text>
</comment>
<sequence>HVAILDRLNNYDEEKVDALLNQISLGIDEATNHNSKITSKVRVLDGSTFSFSFSRTGDELAKVGSGGTGKSSAGSSKSMMKLGLVSTASNFIAINWQFSDDYDDNQIFRDLVDWSKEGYTYVIDRGNVAVDYLKKFADNKIYFIQKTYEKHTFDKLWSKKLPVTSRVLGRFDLKEELRGWILRKDGVKVKVRRILAFDENNKEMISLTTNDLTSPNHVIVKRHTKRWDIEVIFDWLKNTLGPNDDHKLTQWKRLAALRNLIRIWLMLLSLLCAYAKKRFGAKWRVPGRFSLGDVIRFYADQLGRWLEGKLGLRGRHHKSKMGR</sequence>
<dbReference type="GO" id="GO:0004803">
    <property type="term" value="F:transposase activity"/>
    <property type="evidence" value="ECO:0007669"/>
    <property type="project" value="InterPro"/>
</dbReference>
<proteinExistence type="predicted"/>
<dbReference type="Pfam" id="PF01609">
    <property type="entry name" value="DDE_Tnp_1"/>
    <property type="match status" value="1"/>
</dbReference>
<evidence type="ECO:0000259" key="1">
    <source>
        <dbReference type="Pfam" id="PF01609"/>
    </source>
</evidence>
<dbReference type="GO" id="GO:0003677">
    <property type="term" value="F:DNA binding"/>
    <property type="evidence" value="ECO:0007669"/>
    <property type="project" value="InterPro"/>
</dbReference>
<protein>
    <recommendedName>
        <fullName evidence="1">Transposase IS4-like domain-containing protein</fullName>
    </recommendedName>
</protein>
<dbReference type="EMBL" id="LAZR01057104">
    <property type="protein sequence ID" value="KKK72746.1"/>
    <property type="molecule type" value="Genomic_DNA"/>
</dbReference>